<feature type="domain" description="C-type lectin" evidence="3">
    <location>
        <begin position="114"/>
        <end position="235"/>
    </location>
</feature>
<dbReference type="InterPro" id="IPR016186">
    <property type="entry name" value="C-type_lectin-like/link_sf"/>
</dbReference>
<dbReference type="EMBL" id="CAWYQH010000152">
    <property type="protein sequence ID" value="CAK8695841.1"/>
    <property type="molecule type" value="Genomic_DNA"/>
</dbReference>
<evidence type="ECO:0000256" key="2">
    <source>
        <dbReference type="SAM" id="SignalP"/>
    </source>
</evidence>
<organism evidence="4 5">
    <name type="scientific">Clavelina lepadiformis</name>
    <name type="common">Light-bulb sea squirt</name>
    <name type="synonym">Ascidia lepadiformis</name>
    <dbReference type="NCBI Taxonomy" id="159417"/>
    <lineage>
        <taxon>Eukaryota</taxon>
        <taxon>Metazoa</taxon>
        <taxon>Chordata</taxon>
        <taxon>Tunicata</taxon>
        <taxon>Ascidiacea</taxon>
        <taxon>Aplousobranchia</taxon>
        <taxon>Clavelinidae</taxon>
        <taxon>Clavelina</taxon>
    </lineage>
</organism>
<feature type="chain" id="PRO_5047480495" description="C-type lectin domain-containing protein" evidence="2">
    <location>
        <begin position="17"/>
        <end position="243"/>
    </location>
</feature>
<evidence type="ECO:0000313" key="4">
    <source>
        <dbReference type="EMBL" id="CAK8695841.1"/>
    </source>
</evidence>
<evidence type="ECO:0000313" key="5">
    <source>
        <dbReference type="Proteomes" id="UP001642483"/>
    </source>
</evidence>
<dbReference type="InterPro" id="IPR016187">
    <property type="entry name" value="CTDL_fold"/>
</dbReference>
<feature type="signal peptide" evidence="2">
    <location>
        <begin position="1"/>
        <end position="16"/>
    </location>
</feature>
<dbReference type="Pfam" id="PF00059">
    <property type="entry name" value="Lectin_C"/>
    <property type="match status" value="1"/>
</dbReference>
<feature type="region of interest" description="Disordered" evidence="1">
    <location>
        <begin position="36"/>
        <end position="72"/>
    </location>
</feature>
<reference evidence="4 5" key="1">
    <citation type="submission" date="2024-02" db="EMBL/GenBank/DDBJ databases">
        <authorList>
            <person name="Daric V."/>
            <person name="Darras S."/>
        </authorList>
    </citation>
    <scope>NUCLEOTIDE SEQUENCE [LARGE SCALE GENOMIC DNA]</scope>
</reference>
<dbReference type="SUPFAM" id="SSF56436">
    <property type="entry name" value="C-type lectin-like"/>
    <property type="match status" value="1"/>
</dbReference>
<dbReference type="Gene3D" id="3.10.100.10">
    <property type="entry name" value="Mannose-Binding Protein A, subunit A"/>
    <property type="match status" value="1"/>
</dbReference>
<dbReference type="CDD" id="cd00037">
    <property type="entry name" value="CLECT"/>
    <property type="match status" value="1"/>
</dbReference>
<evidence type="ECO:0000256" key="1">
    <source>
        <dbReference type="SAM" id="MobiDB-lite"/>
    </source>
</evidence>
<accession>A0ABP0GVU1</accession>
<proteinExistence type="predicted"/>
<feature type="compositionally biased region" description="Basic and acidic residues" evidence="1">
    <location>
        <begin position="53"/>
        <end position="66"/>
    </location>
</feature>
<evidence type="ECO:0000259" key="3">
    <source>
        <dbReference type="PROSITE" id="PS50041"/>
    </source>
</evidence>
<protein>
    <recommendedName>
        <fullName evidence="3">C-type lectin domain-containing protein</fullName>
    </recommendedName>
</protein>
<dbReference type="Gene3D" id="1.20.5.320">
    <property type="entry name" value="6-Phosphogluconate Dehydrogenase, domain 3"/>
    <property type="match status" value="1"/>
</dbReference>
<dbReference type="SMART" id="SM00034">
    <property type="entry name" value="CLECT"/>
    <property type="match status" value="1"/>
</dbReference>
<keyword evidence="2" id="KW-0732">Signal</keyword>
<dbReference type="InterPro" id="IPR050111">
    <property type="entry name" value="C-type_lectin/snaclec_domain"/>
</dbReference>
<keyword evidence="5" id="KW-1185">Reference proteome</keyword>
<dbReference type="PROSITE" id="PS50041">
    <property type="entry name" value="C_TYPE_LECTIN_2"/>
    <property type="match status" value="1"/>
</dbReference>
<comment type="caution">
    <text evidence="4">The sequence shown here is derived from an EMBL/GenBank/DDBJ whole genome shotgun (WGS) entry which is preliminary data.</text>
</comment>
<gene>
    <name evidence="4" type="ORF">CVLEPA_LOCUS29058</name>
</gene>
<dbReference type="Proteomes" id="UP001642483">
    <property type="component" value="Unassembled WGS sequence"/>
</dbReference>
<dbReference type="PANTHER" id="PTHR22803">
    <property type="entry name" value="MANNOSE, PHOSPHOLIPASE, LECTIN RECEPTOR RELATED"/>
    <property type="match status" value="1"/>
</dbReference>
<dbReference type="InterPro" id="IPR001304">
    <property type="entry name" value="C-type_lectin-like"/>
</dbReference>
<sequence>MIRFITIAFLVYIVQGQDYLTCLKNNEAFAGLTNQDAPGNIRGPPGYPGKRGAPGDKGEVGEKGSKGEPFSIEDSGFGVNDLITLRRQLDEVMRTNNLLCKVVSPPDVSWYSPLNGYQYKVLSSTQSWEESRRLCQGLGGDLAAVGMRDLTIRENVGNALLPSIRKVWIGISDKAQEGEWVWIDGEVSSREVQQWHPNEPQGGRRENCAVISFPNVPISQAVDVPCSISLPVLCEKPLPKICG</sequence>
<name>A0ABP0GVU1_CLALP</name>